<proteinExistence type="predicted"/>
<sequence length="147" mass="17150">MKTSIISILALSLIAISSCNNPTEREVKREEHREVEIYDDSDTLRDYEEVLNRRKDDNALNETLTDSVYASKLNADRSDLYNSIGMTTRDIEQFEENYNERLNTMKTHGLGNYTLQDLNNQEDESMKMALSDPQYRKYLQMKLNPAK</sequence>
<evidence type="ECO:0000313" key="2">
    <source>
        <dbReference type="Proteomes" id="UP000486602"/>
    </source>
</evidence>
<reference evidence="1 2" key="1">
    <citation type="submission" date="2020-02" db="EMBL/GenBank/DDBJ databases">
        <title>Out from the shadows clarifying the taxonomy of the family Cryomorphaceae and related taxa by utilizing the GTDB taxonomic framework.</title>
        <authorList>
            <person name="Bowman J.P."/>
        </authorList>
    </citation>
    <scope>NUCLEOTIDE SEQUENCE [LARGE SCALE GENOMIC DNA]</scope>
    <source>
        <strain evidence="1 2">QSSC 1-22</strain>
    </source>
</reference>
<gene>
    <name evidence="1" type="ORF">G3O08_12900</name>
</gene>
<name>A0A7K3WU35_9FLAO</name>
<organism evidence="1 2">
    <name type="scientific">Cryomorpha ignava</name>
    <dbReference type="NCBI Taxonomy" id="101383"/>
    <lineage>
        <taxon>Bacteria</taxon>
        <taxon>Pseudomonadati</taxon>
        <taxon>Bacteroidota</taxon>
        <taxon>Flavobacteriia</taxon>
        <taxon>Flavobacteriales</taxon>
        <taxon>Cryomorphaceae</taxon>
        <taxon>Cryomorpha</taxon>
    </lineage>
</organism>
<keyword evidence="2" id="KW-1185">Reference proteome</keyword>
<dbReference type="EMBL" id="JAAGVY010000025">
    <property type="protein sequence ID" value="NEN24402.1"/>
    <property type="molecule type" value="Genomic_DNA"/>
</dbReference>
<dbReference type="Proteomes" id="UP000486602">
    <property type="component" value="Unassembled WGS sequence"/>
</dbReference>
<protein>
    <submittedName>
        <fullName evidence="1">Uncharacterized protein</fullName>
    </submittedName>
</protein>
<dbReference type="RefSeq" id="WP_163285795.1">
    <property type="nucleotide sequence ID" value="NZ_JAAGVY010000025.1"/>
</dbReference>
<dbReference type="PROSITE" id="PS51257">
    <property type="entry name" value="PROKAR_LIPOPROTEIN"/>
    <property type="match status" value="1"/>
</dbReference>
<evidence type="ECO:0000313" key="1">
    <source>
        <dbReference type="EMBL" id="NEN24402.1"/>
    </source>
</evidence>
<comment type="caution">
    <text evidence="1">The sequence shown here is derived from an EMBL/GenBank/DDBJ whole genome shotgun (WGS) entry which is preliminary data.</text>
</comment>
<accession>A0A7K3WU35</accession>
<dbReference type="AlphaFoldDB" id="A0A7K3WU35"/>